<name>A0A6B0R3I9_9CETA</name>
<comment type="caution">
    <text evidence="2">The sequence shown here is derived from an EMBL/GenBank/DDBJ whole genome shotgun (WGS) entry which is preliminary data.</text>
</comment>
<sequence>MQLQPPGLAAPQDSMQSGPPAQSGAEGDYPGLPESKLPRTGAEMKGRGRIINIKEEKRGKVIPETFEHYEQENINEKKPGVFGKQQKIWLECGVGMIVESLDKNVAMD</sequence>
<evidence type="ECO:0000256" key="1">
    <source>
        <dbReference type="SAM" id="MobiDB-lite"/>
    </source>
</evidence>
<evidence type="ECO:0000313" key="2">
    <source>
        <dbReference type="EMBL" id="MXQ82424.1"/>
    </source>
</evidence>
<proteinExistence type="predicted"/>
<protein>
    <submittedName>
        <fullName evidence="2">Uncharacterized protein</fullName>
    </submittedName>
</protein>
<dbReference type="AlphaFoldDB" id="A0A6B0R3I9"/>
<reference evidence="2" key="1">
    <citation type="submission" date="2019-10" db="EMBL/GenBank/DDBJ databases">
        <title>The sequence and de novo assembly of the wild yak genome.</title>
        <authorList>
            <person name="Liu Y."/>
        </authorList>
    </citation>
    <scope>NUCLEOTIDE SEQUENCE [LARGE SCALE GENOMIC DNA]</scope>
    <source>
        <strain evidence="2">WY2019</strain>
    </source>
</reference>
<gene>
    <name evidence="2" type="ORF">E5288_WYG011034</name>
</gene>
<dbReference type="Proteomes" id="UP000322234">
    <property type="component" value="Unassembled WGS sequence"/>
</dbReference>
<accession>A0A6B0R3I9</accession>
<keyword evidence="3" id="KW-1185">Reference proteome</keyword>
<organism evidence="2 3">
    <name type="scientific">Bos mutus</name>
    <name type="common">wild yak</name>
    <dbReference type="NCBI Taxonomy" id="72004"/>
    <lineage>
        <taxon>Eukaryota</taxon>
        <taxon>Metazoa</taxon>
        <taxon>Chordata</taxon>
        <taxon>Craniata</taxon>
        <taxon>Vertebrata</taxon>
        <taxon>Euteleostomi</taxon>
        <taxon>Mammalia</taxon>
        <taxon>Eutheria</taxon>
        <taxon>Laurasiatheria</taxon>
        <taxon>Artiodactyla</taxon>
        <taxon>Ruminantia</taxon>
        <taxon>Pecora</taxon>
        <taxon>Bovidae</taxon>
        <taxon>Bovinae</taxon>
        <taxon>Bos</taxon>
    </lineage>
</organism>
<dbReference type="EMBL" id="VBQZ03000012">
    <property type="protein sequence ID" value="MXQ82424.1"/>
    <property type="molecule type" value="Genomic_DNA"/>
</dbReference>
<evidence type="ECO:0000313" key="3">
    <source>
        <dbReference type="Proteomes" id="UP000322234"/>
    </source>
</evidence>
<feature type="region of interest" description="Disordered" evidence="1">
    <location>
        <begin position="1"/>
        <end position="45"/>
    </location>
</feature>